<feature type="compositionally biased region" description="Low complexity" evidence="1">
    <location>
        <begin position="513"/>
        <end position="526"/>
    </location>
</feature>
<feature type="compositionally biased region" description="Polar residues" evidence="1">
    <location>
        <begin position="219"/>
        <end position="281"/>
    </location>
</feature>
<evidence type="ECO:0000256" key="1">
    <source>
        <dbReference type="SAM" id="MobiDB-lite"/>
    </source>
</evidence>
<feature type="region of interest" description="Disordered" evidence="1">
    <location>
        <begin position="41"/>
        <end position="71"/>
    </location>
</feature>
<keyword evidence="3" id="KW-1185">Reference proteome</keyword>
<dbReference type="Proteomes" id="UP001166784">
    <property type="component" value="Unassembled WGS sequence"/>
</dbReference>
<organism evidence="2 3">
    <name type="scientific">Streptomyces marispadix</name>
    <dbReference type="NCBI Taxonomy" id="2922868"/>
    <lineage>
        <taxon>Bacteria</taxon>
        <taxon>Bacillati</taxon>
        <taxon>Actinomycetota</taxon>
        <taxon>Actinomycetes</taxon>
        <taxon>Kitasatosporales</taxon>
        <taxon>Streptomycetaceae</taxon>
        <taxon>Streptomyces</taxon>
    </lineage>
</organism>
<feature type="compositionally biased region" description="Polar residues" evidence="1">
    <location>
        <begin position="438"/>
        <end position="451"/>
    </location>
</feature>
<sequence length="720" mass="71778">MGKGKHRRAKTPEATGAKAVGKAVVGLVSSVAVAGGASAALADGAAKGRASDTQYSRADAAYADSEPSEYRTSDIAPHGVVDQVVHGGGSAQPTKQNCDASAKSTQQLIKELSPECQNSTAERAAAAQELGNRGTFVSDQKTNRLFFQPMTVASDRINEARAMSTQELINRLSPESDVSQDQRTAAFLGLQDRGFQIFDPQTNDLHFNPQMLVDGDPGDQSTLASGSQLPVSAASGSNQVGVTEAPSTNQVGVTETPSTNQGAVSQAPSSDQVAVSQAPSSNQVAVSQAPVTKAAAPQQSEGLLGGRIEIPTSKNSFVFVQAGANSKTLSISGGGGVGVGGNRSFVGVFNAPPTGINLRGDVSLTSPTASVKGEARVNFNPVTREFSGGGSGEVQLNGAGGSAVSNKVSLDVKPDGEIKLTTTQGEQVDLGGRKLSVDASQPSTDGTQSAPSFKVGLSGGPLEAAGSQGFKAEGRFEADATANVPLDSLQNTSGASTPSDFTAMGDYTGGSPNNNTNAETDATANTPSDTPQTTPDASTPNDFTAMGDYTGGSPNNNTNTETDATANTPSDTPQTTPDASTPNDFTAMGDYTGGSPNNSGDFSSSSNSRSIDGASDLSGGSDTGSGSSDIGSGDFSGSSDLGDGSSDFGGSSDLGGDGSSDLGGSDFDSGASDFSGGSDFDGSSDLGGSDFDSGASDFSGGSDFGGGSDLGGGDFGGGGF</sequence>
<dbReference type="RefSeq" id="WP_241057933.1">
    <property type="nucleotide sequence ID" value="NZ_JAKWJU010000002.1"/>
</dbReference>
<feature type="compositionally biased region" description="Low complexity" evidence="1">
    <location>
        <begin position="555"/>
        <end position="568"/>
    </location>
</feature>
<feature type="compositionally biased region" description="Polar residues" evidence="1">
    <location>
        <begin position="569"/>
        <end position="584"/>
    </location>
</feature>
<feature type="compositionally biased region" description="Polar residues" evidence="1">
    <location>
        <begin position="527"/>
        <end position="542"/>
    </location>
</feature>
<accession>A0ABS9SUK1</accession>
<feature type="compositionally biased region" description="Polar residues" evidence="1">
    <location>
        <begin position="488"/>
        <end position="500"/>
    </location>
</feature>
<feature type="compositionally biased region" description="Low complexity" evidence="1">
    <location>
        <begin position="659"/>
        <end position="701"/>
    </location>
</feature>
<reference evidence="2" key="2">
    <citation type="journal article" date="2023" name="Int. J. Syst. Evol. Microbiol.">
        <title>Streptomyces marispadix sp. nov., isolated from marine beach sediment of the Northern Coast of Portugal.</title>
        <authorList>
            <person name="dos Santos J.D.N."/>
            <person name="Vitorino I.R."/>
            <person name="Kallscheuer N."/>
            <person name="Srivastava A."/>
            <person name="Krautwurst S."/>
            <person name="Marz M."/>
            <person name="Jogler C."/>
            <person name="Lobo Da Cunha A."/>
            <person name="Catita J."/>
            <person name="Goncalves H."/>
            <person name="Gonzalez I."/>
            <person name="Reyes F."/>
            <person name="Lage O.M."/>
        </authorList>
    </citation>
    <scope>NUCLEOTIDE SEQUENCE</scope>
    <source>
        <strain evidence="2">M600PL45_2</strain>
    </source>
</reference>
<feature type="region of interest" description="Disordered" evidence="1">
    <location>
        <begin position="430"/>
        <end position="466"/>
    </location>
</feature>
<name>A0ABS9SUK1_9ACTN</name>
<evidence type="ECO:0000313" key="3">
    <source>
        <dbReference type="Proteomes" id="UP001166784"/>
    </source>
</evidence>
<feature type="compositionally biased region" description="Gly residues" evidence="1">
    <location>
        <begin position="702"/>
        <end position="720"/>
    </location>
</feature>
<feature type="compositionally biased region" description="Low complexity" evidence="1">
    <location>
        <begin position="593"/>
        <end position="651"/>
    </location>
</feature>
<comment type="caution">
    <text evidence="2">The sequence shown here is derived from an EMBL/GenBank/DDBJ whole genome shotgun (WGS) entry which is preliminary data.</text>
</comment>
<evidence type="ECO:0000313" key="2">
    <source>
        <dbReference type="EMBL" id="MCH6159949.1"/>
    </source>
</evidence>
<dbReference type="EMBL" id="JAKWJU010000002">
    <property type="protein sequence ID" value="MCH6159949.1"/>
    <property type="molecule type" value="Genomic_DNA"/>
</dbReference>
<feature type="region of interest" description="Disordered" evidence="1">
    <location>
        <begin position="213"/>
        <end position="281"/>
    </location>
</feature>
<protein>
    <submittedName>
        <fullName evidence="2">Uncharacterized protein</fullName>
    </submittedName>
</protein>
<feature type="region of interest" description="Disordered" evidence="1">
    <location>
        <begin position="482"/>
        <end position="720"/>
    </location>
</feature>
<proteinExistence type="predicted"/>
<gene>
    <name evidence="2" type="ORF">MMA15_05805</name>
</gene>
<reference evidence="2" key="1">
    <citation type="submission" date="2022-03" db="EMBL/GenBank/DDBJ databases">
        <authorList>
            <person name="Santos J.D.N."/>
            <person name="Kallscheuer N."/>
            <person name="Jogler C."/>
            <person name="Lage O.M."/>
        </authorList>
    </citation>
    <scope>NUCLEOTIDE SEQUENCE</scope>
    <source>
        <strain evidence="2">M600PL45_2</strain>
    </source>
</reference>